<feature type="chain" id="PRO_5043819820" description="Glutamate receptor" evidence="15">
    <location>
        <begin position="24"/>
        <end position="873"/>
    </location>
</feature>
<dbReference type="PIRSF" id="PIRSF037090">
    <property type="entry name" value="Iontro_Glu-like_rcpt_pln"/>
    <property type="match status" value="1"/>
</dbReference>
<keyword evidence="6 14" id="KW-1133">Transmembrane helix</keyword>
<accession>A0AAV3PMW8</accession>
<keyword evidence="10" id="KW-0325">Glycoprotein</keyword>
<dbReference type="SUPFAM" id="SSF53850">
    <property type="entry name" value="Periplasmic binding protein-like II"/>
    <property type="match status" value="1"/>
</dbReference>
<feature type="domain" description="Ionotropic glutamate receptor C-terminal" evidence="16">
    <location>
        <begin position="446"/>
        <end position="782"/>
    </location>
</feature>
<keyword evidence="5 15" id="KW-0732">Signal</keyword>
<feature type="transmembrane region" description="Helical" evidence="14">
    <location>
        <begin position="809"/>
        <end position="830"/>
    </location>
</feature>
<keyword evidence="4 14" id="KW-0812">Transmembrane</keyword>
<dbReference type="InterPro" id="IPR019594">
    <property type="entry name" value="Glu/Gly-bd"/>
</dbReference>
<dbReference type="SUPFAM" id="SSF53822">
    <property type="entry name" value="Periplasmic binding protein-like I"/>
    <property type="match status" value="1"/>
</dbReference>
<organism evidence="17 18">
    <name type="scientific">Lithospermum erythrorhizon</name>
    <name type="common">Purple gromwell</name>
    <name type="synonym">Lithospermum officinale var. erythrorhizon</name>
    <dbReference type="NCBI Taxonomy" id="34254"/>
    <lineage>
        <taxon>Eukaryota</taxon>
        <taxon>Viridiplantae</taxon>
        <taxon>Streptophyta</taxon>
        <taxon>Embryophyta</taxon>
        <taxon>Tracheophyta</taxon>
        <taxon>Spermatophyta</taxon>
        <taxon>Magnoliopsida</taxon>
        <taxon>eudicotyledons</taxon>
        <taxon>Gunneridae</taxon>
        <taxon>Pentapetalae</taxon>
        <taxon>asterids</taxon>
        <taxon>lamiids</taxon>
        <taxon>Boraginales</taxon>
        <taxon>Boraginaceae</taxon>
        <taxon>Boraginoideae</taxon>
        <taxon>Lithospermeae</taxon>
        <taxon>Lithospermum</taxon>
    </lineage>
</organism>
<evidence type="ECO:0000256" key="13">
    <source>
        <dbReference type="PIRNR" id="PIRNR037090"/>
    </source>
</evidence>
<evidence type="ECO:0000256" key="6">
    <source>
        <dbReference type="ARBA" id="ARBA00022989"/>
    </source>
</evidence>
<evidence type="ECO:0000256" key="8">
    <source>
        <dbReference type="ARBA" id="ARBA00023136"/>
    </source>
</evidence>
<dbReference type="InterPro" id="IPR001320">
    <property type="entry name" value="Iontro_rcpt_C"/>
</dbReference>
<evidence type="ECO:0000256" key="12">
    <source>
        <dbReference type="ARBA" id="ARBA00023303"/>
    </source>
</evidence>
<dbReference type="Gene3D" id="1.10.287.70">
    <property type="match status" value="1"/>
</dbReference>
<dbReference type="InterPro" id="IPR044440">
    <property type="entry name" value="GABAb_receptor_plant_PBP1"/>
</dbReference>
<evidence type="ECO:0000256" key="1">
    <source>
        <dbReference type="ARBA" id="ARBA00004141"/>
    </source>
</evidence>
<reference evidence="17 18" key="1">
    <citation type="submission" date="2024-01" db="EMBL/GenBank/DDBJ databases">
        <title>The complete chloroplast genome sequence of Lithospermum erythrorhizon: insights into the phylogenetic relationship among Boraginaceae species and the maternal lineages of purple gromwells.</title>
        <authorList>
            <person name="Okada T."/>
            <person name="Watanabe K."/>
        </authorList>
    </citation>
    <scope>NUCLEOTIDE SEQUENCE [LARGE SCALE GENOMIC DNA]</scope>
</reference>
<keyword evidence="3 13" id="KW-0813">Transport</keyword>
<feature type="signal peptide" evidence="15">
    <location>
        <begin position="1"/>
        <end position="23"/>
    </location>
</feature>
<dbReference type="GO" id="GO:0015276">
    <property type="term" value="F:ligand-gated monoatomic ion channel activity"/>
    <property type="evidence" value="ECO:0007669"/>
    <property type="project" value="InterPro"/>
</dbReference>
<keyword evidence="9 13" id="KW-0675">Receptor</keyword>
<keyword evidence="12 13" id="KW-0407">Ion channel</keyword>
<sequence length="873" mass="97273">MRSKIQFFISAFVLLIFINPLCINSVTTGGGGGGGDEGVHIGLVLDKKSSVGKIVLSCINMAVLDIHAQNGTEIVLHTRDTKGDSLNAITSSLDLLNNSKVQVMIVPELGIEASMVASLGDNAKVPILSFTSVPSASEHPYYLQIKENETAQFDAVIALLEKFNWRNIVLIYEETDGGRNSLKDIVDKLQEKTDHVVYKSFNPIVADDGMIIDELVKLKSMLASVFVVHTSHNLGAKVFLNAKRLSMMDRGYAWLVTSEMMDFFDSLDPSALDSMQFALGLKSYIPTSSELQNFTVRWKREVQYADPDLESTEFNIFGVKAYDTIWALTKVIANLYNISGSVNARVSSNGSEILAKLSESEFRGLGGDYQFINGALNLKGYEVINVIGKHGNIVGNWTPVNGLSLDSSLSNDGVGQSVTSDTKTVIWPGRSPNIPKSWLLHESGRRLQIAYPVKGGFQELVTPPTDTTEVTGFVIEVFQAAMDYLGYDVPYDLVPYKNVTGGYQQTYDEIVDSVYHKRYDAAIGDISITANRSLFVDFTIPYTELALGTIAKLDMHNRWFFLRPFDTDLWIAGGIFFISVGVVVWIIEHPINEEFQGSIVQQIGIILWFSVCTLVFAQSEHLKSNLSRFVVGIWFFVVFILTASYTAILSSTLTVQQIQATAGDNIGYQFGSSVRGNVVRNFNFNETDIRLQHYFTAEEYEHALSRTDGEGVSAIIDEMPYIRIFLAHYPSGYALVETTDTSNGFGFFFQKGSPLVLELSRAIQHLREIRKLRELEQKWYSRGKEESLFLPQQNDQTGPTTLSLSNFRGLFFISGISKVIALIIILFLFLRKRIPLKLSEVLLKLQLAVTKKYFTFRVGHPGEVASTPRVTDI</sequence>
<dbReference type="EMBL" id="BAABME010002105">
    <property type="protein sequence ID" value="GAA0153055.1"/>
    <property type="molecule type" value="Genomic_DNA"/>
</dbReference>
<comment type="similarity">
    <text evidence="2 13">Belongs to the glutamate-gated ion channel (TC 1.A.10.1) family.</text>
</comment>
<evidence type="ECO:0000259" key="16">
    <source>
        <dbReference type="SMART" id="SM00079"/>
    </source>
</evidence>
<comment type="function">
    <text evidence="13">Glutamate-gated receptor that probably acts as non-selective cation channel.</text>
</comment>
<evidence type="ECO:0000256" key="9">
    <source>
        <dbReference type="ARBA" id="ARBA00023170"/>
    </source>
</evidence>
<dbReference type="InterPro" id="IPR017103">
    <property type="entry name" value="Iontropic_Glu_rcpt_pln"/>
</dbReference>
<evidence type="ECO:0000313" key="17">
    <source>
        <dbReference type="EMBL" id="GAA0153055.1"/>
    </source>
</evidence>
<dbReference type="Proteomes" id="UP001454036">
    <property type="component" value="Unassembled WGS sequence"/>
</dbReference>
<evidence type="ECO:0000256" key="11">
    <source>
        <dbReference type="ARBA" id="ARBA00023286"/>
    </source>
</evidence>
<dbReference type="AlphaFoldDB" id="A0AAV3PMW8"/>
<dbReference type="FunFam" id="3.40.190.10:FF:000054">
    <property type="entry name" value="Glutamate receptor"/>
    <property type="match status" value="1"/>
</dbReference>
<dbReference type="PANTHER" id="PTHR18966">
    <property type="entry name" value="IONOTROPIC GLUTAMATE RECEPTOR"/>
    <property type="match status" value="1"/>
</dbReference>
<evidence type="ECO:0000256" key="3">
    <source>
        <dbReference type="ARBA" id="ARBA00022448"/>
    </source>
</evidence>
<dbReference type="CDD" id="cd13686">
    <property type="entry name" value="GluR_Plant"/>
    <property type="match status" value="1"/>
</dbReference>
<dbReference type="Pfam" id="PF00060">
    <property type="entry name" value="Lig_chan"/>
    <property type="match status" value="1"/>
</dbReference>
<keyword evidence="11 13" id="KW-1071">Ligand-gated ion channel</keyword>
<evidence type="ECO:0000256" key="10">
    <source>
        <dbReference type="ARBA" id="ARBA00023180"/>
    </source>
</evidence>
<keyword evidence="18" id="KW-1185">Reference proteome</keyword>
<dbReference type="Gene3D" id="3.40.190.10">
    <property type="entry name" value="Periplasmic binding protein-like II"/>
    <property type="match status" value="1"/>
</dbReference>
<gene>
    <name evidence="17" type="ORF">LIER_11380</name>
</gene>
<proteinExistence type="inferred from homology"/>
<dbReference type="Pfam" id="PF01094">
    <property type="entry name" value="ANF_receptor"/>
    <property type="match status" value="1"/>
</dbReference>
<evidence type="ECO:0000256" key="15">
    <source>
        <dbReference type="SAM" id="SignalP"/>
    </source>
</evidence>
<evidence type="ECO:0000256" key="14">
    <source>
        <dbReference type="SAM" id="Phobius"/>
    </source>
</evidence>
<name>A0AAV3PMW8_LITER</name>
<feature type="transmembrane region" description="Helical" evidence="14">
    <location>
        <begin position="599"/>
        <end position="617"/>
    </location>
</feature>
<evidence type="ECO:0000313" key="18">
    <source>
        <dbReference type="Proteomes" id="UP001454036"/>
    </source>
</evidence>
<protein>
    <recommendedName>
        <fullName evidence="13">Glutamate receptor</fullName>
    </recommendedName>
</protein>
<keyword evidence="7 13" id="KW-0406">Ion transport</keyword>
<dbReference type="InterPro" id="IPR001828">
    <property type="entry name" value="ANF_lig-bd_rcpt"/>
</dbReference>
<evidence type="ECO:0000256" key="7">
    <source>
        <dbReference type="ARBA" id="ARBA00023065"/>
    </source>
</evidence>
<dbReference type="CDD" id="cd19990">
    <property type="entry name" value="PBP1_GABAb_receptor_plant"/>
    <property type="match status" value="1"/>
</dbReference>
<comment type="subcellular location">
    <subcellularLocation>
        <location evidence="1">Membrane</location>
        <topology evidence="1">Multi-pass membrane protein</topology>
    </subcellularLocation>
</comment>
<dbReference type="InterPro" id="IPR015683">
    <property type="entry name" value="Ionotropic_Glu_rcpt"/>
</dbReference>
<feature type="transmembrane region" description="Helical" evidence="14">
    <location>
        <begin position="629"/>
        <end position="648"/>
    </location>
</feature>
<dbReference type="FunFam" id="3.40.50.2300:FF:000081">
    <property type="entry name" value="Glutamate receptor"/>
    <property type="match status" value="1"/>
</dbReference>
<dbReference type="InterPro" id="IPR028082">
    <property type="entry name" value="Peripla_BP_I"/>
</dbReference>
<evidence type="ECO:0000256" key="4">
    <source>
        <dbReference type="ARBA" id="ARBA00022692"/>
    </source>
</evidence>
<comment type="caution">
    <text evidence="17">The sequence shown here is derived from an EMBL/GenBank/DDBJ whole genome shotgun (WGS) entry which is preliminary data.</text>
</comment>
<dbReference type="Gene3D" id="3.40.50.2300">
    <property type="match status" value="2"/>
</dbReference>
<evidence type="ECO:0000256" key="2">
    <source>
        <dbReference type="ARBA" id="ARBA00008685"/>
    </source>
</evidence>
<dbReference type="Pfam" id="PF10613">
    <property type="entry name" value="Lig_chan-Glu_bd"/>
    <property type="match status" value="1"/>
</dbReference>
<dbReference type="SMART" id="SM00079">
    <property type="entry name" value="PBPe"/>
    <property type="match status" value="1"/>
</dbReference>
<evidence type="ECO:0000256" key="5">
    <source>
        <dbReference type="ARBA" id="ARBA00022729"/>
    </source>
</evidence>
<keyword evidence="8 13" id="KW-0472">Membrane</keyword>
<feature type="transmembrane region" description="Helical" evidence="14">
    <location>
        <begin position="569"/>
        <end position="587"/>
    </location>
</feature>
<dbReference type="GO" id="GO:0016020">
    <property type="term" value="C:membrane"/>
    <property type="evidence" value="ECO:0007669"/>
    <property type="project" value="UniProtKB-SubCell"/>
</dbReference>